<protein>
    <submittedName>
        <fullName evidence="1">Uncharacterized protein</fullName>
    </submittedName>
</protein>
<comment type="caution">
    <text evidence="1">The sequence shown here is derived from an EMBL/GenBank/DDBJ whole genome shotgun (WGS) entry which is preliminary data.</text>
</comment>
<dbReference type="Proteomes" id="UP000287651">
    <property type="component" value="Unassembled WGS sequence"/>
</dbReference>
<evidence type="ECO:0000313" key="2">
    <source>
        <dbReference type="Proteomes" id="UP000287651"/>
    </source>
</evidence>
<gene>
    <name evidence="1" type="ORF">B296_00023863</name>
</gene>
<reference evidence="1 2" key="1">
    <citation type="journal article" date="2014" name="Agronomy (Basel)">
        <title>A Draft Genome Sequence for Ensete ventricosum, the Drought-Tolerant Tree Against Hunger.</title>
        <authorList>
            <person name="Harrison J."/>
            <person name="Moore K.A."/>
            <person name="Paszkiewicz K."/>
            <person name="Jones T."/>
            <person name="Grant M."/>
            <person name="Ambacheew D."/>
            <person name="Muzemil S."/>
            <person name="Studholme D.J."/>
        </authorList>
    </citation>
    <scope>NUCLEOTIDE SEQUENCE [LARGE SCALE GENOMIC DNA]</scope>
</reference>
<dbReference type="AlphaFoldDB" id="A0A427AEF9"/>
<sequence>MNYDPGCCSFPHWNNQISSSYTRTSFFGGEGFSFEMLTEVRSFFSEPNLRPTAADLLQVLNTLVVDNRTCCEGLDIGGCGVGSGSGRCSTFFRGKLSSVRPIWDTSTSSDMCRLDEKDDFPVVGSSFNPISEPFDDWSNEFDINLKHKKMDFNDLSESFIDVSCTREGKKDFTFPCKLVPEDDDEVTESKIRAFLDEKVDS</sequence>
<organism evidence="1 2">
    <name type="scientific">Ensete ventricosum</name>
    <name type="common">Abyssinian banana</name>
    <name type="synonym">Musa ensete</name>
    <dbReference type="NCBI Taxonomy" id="4639"/>
    <lineage>
        <taxon>Eukaryota</taxon>
        <taxon>Viridiplantae</taxon>
        <taxon>Streptophyta</taxon>
        <taxon>Embryophyta</taxon>
        <taxon>Tracheophyta</taxon>
        <taxon>Spermatophyta</taxon>
        <taxon>Magnoliopsida</taxon>
        <taxon>Liliopsida</taxon>
        <taxon>Zingiberales</taxon>
        <taxon>Musaceae</taxon>
        <taxon>Ensete</taxon>
    </lineage>
</organism>
<name>A0A427AEF9_ENSVE</name>
<accession>A0A427AEF9</accession>
<evidence type="ECO:0000313" key="1">
    <source>
        <dbReference type="EMBL" id="RRT74541.1"/>
    </source>
</evidence>
<dbReference type="EMBL" id="AMZH03002746">
    <property type="protein sequence ID" value="RRT74541.1"/>
    <property type="molecule type" value="Genomic_DNA"/>
</dbReference>
<proteinExistence type="predicted"/>